<dbReference type="InterPro" id="IPR036038">
    <property type="entry name" value="Aminotransferase-like"/>
</dbReference>
<evidence type="ECO:0000313" key="3">
    <source>
        <dbReference type="Proteomes" id="UP000235145"/>
    </source>
</evidence>
<dbReference type="PANTHER" id="PTHR47703:SF2">
    <property type="entry name" value="D-AMINOACID AMINOTRANSFERASE-LIKE PLP-DEPENDENT ENZYMES SUPERFAMILY PROTEIN"/>
    <property type="match status" value="1"/>
</dbReference>
<dbReference type="InterPro" id="IPR001544">
    <property type="entry name" value="Aminotrans_IV"/>
</dbReference>
<keyword evidence="3" id="KW-1185">Reference proteome</keyword>
<gene>
    <name evidence="2" type="ORF">LSAT_V11C900475710</name>
</gene>
<dbReference type="Gene3D" id="3.20.10.10">
    <property type="entry name" value="D-amino Acid Aminotransferase, subunit A, domain 2"/>
    <property type="match status" value="1"/>
</dbReference>
<organism evidence="2 3">
    <name type="scientific">Lactuca sativa</name>
    <name type="common">Garden lettuce</name>
    <dbReference type="NCBI Taxonomy" id="4236"/>
    <lineage>
        <taxon>Eukaryota</taxon>
        <taxon>Viridiplantae</taxon>
        <taxon>Streptophyta</taxon>
        <taxon>Embryophyta</taxon>
        <taxon>Tracheophyta</taxon>
        <taxon>Spermatophyta</taxon>
        <taxon>Magnoliopsida</taxon>
        <taxon>eudicotyledons</taxon>
        <taxon>Gunneridae</taxon>
        <taxon>Pentapetalae</taxon>
        <taxon>asterids</taxon>
        <taxon>campanulids</taxon>
        <taxon>Asterales</taxon>
        <taxon>Asteraceae</taxon>
        <taxon>Cichorioideae</taxon>
        <taxon>Cichorieae</taxon>
        <taxon>Lactucinae</taxon>
        <taxon>Lactuca</taxon>
    </lineage>
</organism>
<dbReference type="GO" id="GO:0003824">
    <property type="term" value="F:catalytic activity"/>
    <property type="evidence" value="ECO:0007669"/>
    <property type="project" value="InterPro"/>
</dbReference>
<dbReference type="PANTHER" id="PTHR47703">
    <property type="entry name" value="D-AMINOACID AMINOTRANSFERASE-LIKE PLP-DEPENDENT ENZYMES SUPERFAMILY PROTEIN"/>
    <property type="match status" value="1"/>
</dbReference>
<dbReference type="SUPFAM" id="SSF56752">
    <property type="entry name" value="D-aminoacid aminotransferase-like PLP-dependent enzymes"/>
    <property type="match status" value="1"/>
</dbReference>
<keyword evidence="1" id="KW-1133">Transmembrane helix</keyword>
<name>A0A9R1UD72_LACSA</name>
<keyword evidence="1" id="KW-0472">Membrane</keyword>
<evidence type="ECO:0000313" key="2">
    <source>
        <dbReference type="EMBL" id="KAJ0184963.1"/>
    </source>
</evidence>
<dbReference type="InterPro" id="IPR043132">
    <property type="entry name" value="BCAT-like_C"/>
</dbReference>
<feature type="transmembrane region" description="Helical" evidence="1">
    <location>
        <begin position="435"/>
        <end position="455"/>
    </location>
</feature>
<reference evidence="2 3" key="1">
    <citation type="journal article" date="2017" name="Nat. Commun.">
        <title>Genome assembly with in vitro proximity ligation data and whole-genome triplication in lettuce.</title>
        <authorList>
            <person name="Reyes-Chin-Wo S."/>
            <person name="Wang Z."/>
            <person name="Yang X."/>
            <person name="Kozik A."/>
            <person name="Arikit S."/>
            <person name="Song C."/>
            <person name="Xia L."/>
            <person name="Froenicke L."/>
            <person name="Lavelle D.O."/>
            <person name="Truco M.J."/>
            <person name="Xia R."/>
            <person name="Zhu S."/>
            <person name="Xu C."/>
            <person name="Xu H."/>
            <person name="Xu X."/>
            <person name="Cox K."/>
            <person name="Korf I."/>
            <person name="Meyers B.C."/>
            <person name="Michelmore R.W."/>
        </authorList>
    </citation>
    <scope>NUCLEOTIDE SEQUENCE [LARGE SCALE GENOMIC DNA]</scope>
    <source>
        <strain evidence="3">cv. Salinas</strain>
        <tissue evidence="2">Seedlings</tissue>
    </source>
</reference>
<comment type="caution">
    <text evidence="2">The sequence shown here is derived from an EMBL/GenBank/DDBJ whole genome shotgun (WGS) entry which is preliminary data.</text>
</comment>
<evidence type="ECO:0000256" key="1">
    <source>
        <dbReference type="SAM" id="Phobius"/>
    </source>
</evidence>
<dbReference type="Pfam" id="PF01063">
    <property type="entry name" value="Aminotran_4"/>
    <property type="match status" value="1"/>
</dbReference>
<proteinExistence type="predicted"/>
<protein>
    <recommendedName>
        <fullName evidence="4">Aminotransferase class IV</fullName>
    </recommendedName>
</protein>
<accession>A0A9R1UD72</accession>
<dbReference type="EMBL" id="NBSK02000009">
    <property type="protein sequence ID" value="KAJ0184963.1"/>
    <property type="molecule type" value="Genomic_DNA"/>
</dbReference>
<sequence>MSDPVFLFVNGVASPTSAPPVSTLLESHPGAYTTFRTHNNGLEFLFWERHLRRLSTSTNILFNSCPNLLFRPGINLTPVSLQQMKSLEWDSLIPSFVNNSMTKAIPAALKQRKPGTELAFTALVSGNLEKLIPNEKIGEEEIHRVFSLHLHVSLYTPPVFGVRTDGAHLALVGHGRDTANAKYSDWVRMRKPLEKLRPPSATELLLSNDGDHILEGCLTNFFVICRKDSIKDGYSLELQTAPISDGVLPGVVREVIIEVCLGIGIPIREVAPSWSKHHLWEEAFITNSLRVLQHVETIRVPGSWNSLSSKTWKDVMWKEKLFQECPGSITAVIQEEVMKRAKVEGHPVASFINLSWCIPIALEVKRLFCPSVVEPQLVTDYNGKMTTSSSRSSFNGGTRMRNKKVEGGNYGFFKWADEELGQNMEMCHTEEIKPLLEVIIGLLVVISMMLGIVVIKM</sequence>
<dbReference type="Proteomes" id="UP000235145">
    <property type="component" value="Unassembled WGS sequence"/>
</dbReference>
<keyword evidence="1" id="KW-0812">Transmembrane</keyword>
<dbReference type="AlphaFoldDB" id="A0A9R1UD72"/>
<evidence type="ECO:0008006" key="4">
    <source>
        <dbReference type="Google" id="ProtNLM"/>
    </source>
</evidence>